<reference evidence="1" key="3">
    <citation type="submission" date="2006-01" db="EMBL/GenBank/DDBJ databases">
        <authorList>
            <person name="Buell R."/>
        </authorList>
    </citation>
    <scope>NUCLEOTIDE SEQUENCE</scope>
</reference>
<name>Q2QWW2_ORYSJ</name>
<organism evidence="1">
    <name type="scientific">Oryza sativa subsp. japonica</name>
    <name type="common">Rice</name>
    <dbReference type="NCBI Taxonomy" id="39947"/>
    <lineage>
        <taxon>Eukaryota</taxon>
        <taxon>Viridiplantae</taxon>
        <taxon>Streptophyta</taxon>
        <taxon>Embryophyta</taxon>
        <taxon>Tracheophyta</taxon>
        <taxon>Spermatophyta</taxon>
        <taxon>Magnoliopsida</taxon>
        <taxon>Liliopsida</taxon>
        <taxon>Poales</taxon>
        <taxon>Poaceae</taxon>
        <taxon>BOP clade</taxon>
        <taxon>Oryzoideae</taxon>
        <taxon>Oryzeae</taxon>
        <taxon>Oryzinae</taxon>
        <taxon>Oryza</taxon>
        <taxon>Oryza sativa</taxon>
    </lineage>
</organism>
<protein>
    <submittedName>
        <fullName evidence="1">Uncharacterized protein</fullName>
    </submittedName>
</protein>
<sequence length="60" mass="6854">MVDQLRKLPAFLQDCLLGSGQVVFREMKDLTDDQLLVGIKLRVDKPMEKGRLTHGLSRML</sequence>
<evidence type="ECO:0000313" key="1">
    <source>
        <dbReference type="EMBL" id="ABA95944.1"/>
    </source>
</evidence>
<accession>Q2QWW2</accession>
<reference evidence="1" key="1">
    <citation type="journal article" date="2005" name="BMC Biol.">
        <title>The sequence of rice chromosomes 11 and 12, rich in disease resistance genes and recent gene duplications.</title>
        <authorList>
            <consortium name="The rice chromosomes 11 and 12 sequencing consortia"/>
        </authorList>
    </citation>
    <scope>NUCLEOTIDE SEQUENCE [LARGE SCALE GENOMIC DNA]</scope>
</reference>
<proteinExistence type="predicted"/>
<dbReference type="EMBL" id="DP000011">
    <property type="protein sequence ID" value="ABA95944.1"/>
    <property type="molecule type" value="Genomic_DNA"/>
</dbReference>
<gene>
    <name evidence="1" type="ordered locus">LOC_Os12g08020</name>
</gene>
<reference evidence="1" key="2">
    <citation type="submission" date="2005-04" db="EMBL/GenBank/DDBJ databases">
        <authorList>
            <person name="Buell C.R."/>
            <person name="Wing R.A."/>
            <person name="McCombie W.A."/>
            <person name="Ouyang S."/>
        </authorList>
    </citation>
    <scope>NUCLEOTIDE SEQUENCE</scope>
</reference>
<dbReference type="AlphaFoldDB" id="Q2QWW2"/>